<evidence type="ECO:0000256" key="2">
    <source>
        <dbReference type="ARBA" id="ARBA00005417"/>
    </source>
</evidence>
<dbReference type="FunFam" id="3.40.50.300:FF:000016">
    <property type="entry name" value="Oligopeptide ABC transporter ATP-binding component"/>
    <property type="match status" value="1"/>
</dbReference>
<keyword evidence="4" id="KW-1003">Cell membrane</keyword>
<dbReference type="RefSeq" id="WP_097158429.1">
    <property type="nucleotide sequence ID" value="NZ_JBEPMQ010000010.1"/>
</dbReference>
<comment type="similarity">
    <text evidence="2">Belongs to the ABC transporter superfamily.</text>
</comment>
<dbReference type="EMBL" id="OAOP01000004">
    <property type="protein sequence ID" value="SNX70296.1"/>
    <property type="molecule type" value="Genomic_DNA"/>
</dbReference>
<dbReference type="GO" id="GO:0005524">
    <property type="term" value="F:ATP binding"/>
    <property type="evidence" value="ECO:0007669"/>
    <property type="project" value="UniProtKB-KW"/>
</dbReference>
<dbReference type="AlphaFoldDB" id="A0A285CTB4"/>
<dbReference type="Proteomes" id="UP000219546">
    <property type="component" value="Unassembled WGS sequence"/>
</dbReference>
<dbReference type="SUPFAM" id="SSF52540">
    <property type="entry name" value="P-loop containing nucleoside triphosphate hydrolases"/>
    <property type="match status" value="1"/>
</dbReference>
<dbReference type="GO" id="GO:0015833">
    <property type="term" value="P:peptide transport"/>
    <property type="evidence" value="ECO:0007669"/>
    <property type="project" value="InterPro"/>
</dbReference>
<evidence type="ECO:0000256" key="4">
    <source>
        <dbReference type="ARBA" id="ARBA00022475"/>
    </source>
</evidence>
<keyword evidence="7" id="KW-0472">Membrane</keyword>
<name>A0A285CTB4_9BACI</name>
<keyword evidence="5" id="KW-0547">Nucleotide-binding</keyword>
<evidence type="ECO:0000256" key="1">
    <source>
        <dbReference type="ARBA" id="ARBA00004202"/>
    </source>
</evidence>
<dbReference type="PROSITE" id="PS50893">
    <property type="entry name" value="ABC_TRANSPORTER_2"/>
    <property type="match status" value="1"/>
</dbReference>
<accession>A0A285CTB4</accession>
<dbReference type="GO" id="GO:0016887">
    <property type="term" value="F:ATP hydrolysis activity"/>
    <property type="evidence" value="ECO:0007669"/>
    <property type="project" value="InterPro"/>
</dbReference>
<evidence type="ECO:0000313" key="9">
    <source>
        <dbReference type="EMBL" id="SNX70296.1"/>
    </source>
</evidence>
<dbReference type="Pfam" id="PF00005">
    <property type="entry name" value="ABC_tran"/>
    <property type="match status" value="1"/>
</dbReference>
<dbReference type="InterPro" id="IPR050388">
    <property type="entry name" value="ABC_Ni/Peptide_Import"/>
</dbReference>
<evidence type="ECO:0000313" key="10">
    <source>
        <dbReference type="Proteomes" id="UP000219546"/>
    </source>
</evidence>
<evidence type="ECO:0000256" key="5">
    <source>
        <dbReference type="ARBA" id="ARBA00022741"/>
    </source>
</evidence>
<dbReference type="Pfam" id="PF08352">
    <property type="entry name" value="oligo_HPY"/>
    <property type="match status" value="1"/>
</dbReference>
<organism evidence="9 10">
    <name type="scientific">Bacillus oleivorans</name>
    <dbReference type="NCBI Taxonomy" id="1448271"/>
    <lineage>
        <taxon>Bacteria</taxon>
        <taxon>Bacillati</taxon>
        <taxon>Bacillota</taxon>
        <taxon>Bacilli</taxon>
        <taxon>Bacillales</taxon>
        <taxon>Bacillaceae</taxon>
        <taxon>Bacillus</taxon>
    </lineage>
</organism>
<dbReference type="InterPro" id="IPR003593">
    <property type="entry name" value="AAA+_ATPase"/>
</dbReference>
<dbReference type="SMART" id="SM00382">
    <property type="entry name" value="AAA"/>
    <property type="match status" value="1"/>
</dbReference>
<keyword evidence="10" id="KW-1185">Reference proteome</keyword>
<evidence type="ECO:0000259" key="8">
    <source>
        <dbReference type="PROSITE" id="PS50893"/>
    </source>
</evidence>
<keyword evidence="6 9" id="KW-0067">ATP-binding</keyword>
<dbReference type="InterPro" id="IPR013563">
    <property type="entry name" value="Oligopep_ABC_C"/>
</dbReference>
<evidence type="ECO:0000256" key="7">
    <source>
        <dbReference type="ARBA" id="ARBA00023136"/>
    </source>
</evidence>
<comment type="subcellular location">
    <subcellularLocation>
        <location evidence="1">Cell membrane</location>
        <topology evidence="1">Peripheral membrane protein</topology>
    </subcellularLocation>
</comment>
<dbReference type="PANTHER" id="PTHR43297:SF2">
    <property type="entry name" value="DIPEPTIDE TRANSPORT ATP-BINDING PROTEIN DPPD"/>
    <property type="match status" value="1"/>
</dbReference>
<dbReference type="CDD" id="cd03257">
    <property type="entry name" value="ABC_NikE_OppD_transporters"/>
    <property type="match status" value="1"/>
</dbReference>
<reference evidence="9 10" key="1">
    <citation type="submission" date="2017-08" db="EMBL/GenBank/DDBJ databases">
        <authorList>
            <person name="de Groot N.N."/>
        </authorList>
    </citation>
    <scope>NUCLEOTIDE SEQUENCE [LARGE SCALE GENOMIC DNA]</scope>
    <source>
        <strain evidence="9 10">JC228</strain>
    </source>
</reference>
<dbReference type="NCBIfam" id="TIGR01727">
    <property type="entry name" value="oligo_HPY"/>
    <property type="match status" value="1"/>
</dbReference>
<dbReference type="InterPro" id="IPR027417">
    <property type="entry name" value="P-loop_NTPase"/>
</dbReference>
<protein>
    <submittedName>
        <fullName evidence="9">Peptide/nickel transport system ATP-binding protein</fullName>
    </submittedName>
</protein>
<proteinExistence type="inferred from homology"/>
<sequence>MTRQPVLKVNHLRTSFFTADGEIPAVDDVSFYVNKGEVLGIVGESGCGKSVTSLSIMKLIPSPPGKIVGGEIWMEDEDIVKSSERRMRKIRGNEIAMIFQEPMTSLNPLFTIGNQLIEGIRIHEKVSKKEAEKRAVDMLKLVGLPRAEELMKEYPHQLSGGMRQRVMIAMALSCKPKILIADEPTTALDVTIQAQILDLMKQLNKQLGTAIMLITHDLGVVAEVCERVMVMYAGQVVEEATVSDIFKNPKHPYTIGLLQSIPDIRGKKEKLYSIPGQVPKPGSILNGCRFYARCPHAMDRCKGEDPSLYQVGEGHQVRCFLAEEGREVY</sequence>
<dbReference type="PROSITE" id="PS00211">
    <property type="entry name" value="ABC_TRANSPORTER_1"/>
    <property type="match status" value="1"/>
</dbReference>
<keyword evidence="3" id="KW-0813">Transport</keyword>
<evidence type="ECO:0000256" key="3">
    <source>
        <dbReference type="ARBA" id="ARBA00022448"/>
    </source>
</evidence>
<dbReference type="InterPro" id="IPR003439">
    <property type="entry name" value="ABC_transporter-like_ATP-bd"/>
</dbReference>
<dbReference type="OrthoDB" id="9802264at2"/>
<dbReference type="InterPro" id="IPR017871">
    <property type="entry name" value="ABC_transporter-like_CS"/>
</dbReference>
<evidence type="ECO:0000256" key="6">
    <source>
        <dbReference type="ARBA" id="ARBA00022840"/>
    </source>
</evidence>
<dbReference type="GO" id="GO:0005886">
    <property type="term" value="C:plasma membrane"/>
    <property type="evidence" value="ECO:0007669"/>
    <property type="project" value="UniProtKB-SubCell"/>
</dbReference>
<gene>
    <name evidence="9" type="ORF">SAMN05877753_10418</name>
</gene>
<feature type="domain" description="ABC transporter" evidence="8">
    <location>
        <begin position="7"/>
        <end position="258"/>
    </location>
</feature>
<dbReference type="PANTHER" id="PTHR43297">
    <property type="entry name" value="OLIGOPEPTIDE TRANSPORT ATP-BINDING PROTEIN APPD"/>
    <property type="match status" value="1"/>
</dbReference>
<dbReference type="Gene3D" id="3.40.50.300">
    <property type="entry name" value="P-loop containing nucleotide triphosphate hydrolases"/>
    <property type="match status" value="1"/>
</dbReference>